<evidence type="ECO:0000256" key="1">
    <source>
        <dbReference type="SAM" id="MobiDB-lite"/>
    </source>
</evidence>
<accession>A0A6N4VDF2</accession>
<protein>
    <submittedName>
        <fullName evidence="2">Uncharacterized protein</fullName>
    </submittedName>
</protein>
<dbReference type="RefSeq" id="WP_235682361.1">
    <property type="nucleotide sequence ID" value="NZ_AP022570.1"/>
</dbReference>
<organism evidence="2 3">
    <name type="scientific">Mycolicibacterium poriferae</name>
    <dbReference type="NCBI Taxonomy" id="39694"/>
    <lineage>
        <taxon>Bacteria</taxon>
        <taxon>Bacillati</taxon>
        <taxon>Actinomycetota</taxon>
        <taxon>Actinomycetes</taxon>
        <taxon>Mycobacteriales</taxon>
        <taxon>Mycobacteriaceae</taxon>
        <taxon>Mycolicibacterium</taxon>
    </lineage>
</organism>
<sequence length="296" mass="33986">MSDEPEDAGVENDSAPAEGESWTNPILAELERRKAEVLAMPGYQLKVDLEALGRAGRVIYNNASELQRHAGLFLHGGRHVNTMTDEYEDELVRFLHNYLTSVTSLRDSQYVVMNHRWGAESEFKTKTYATKLKGTFATGEAEFMAKLRNYCTHRSIPVPGMVTTLLGERGRPPRFVNELKLDRDALLEWDGWTGPAKTYLEAKEPQFDLLPVIESYMQAVSKFFNWFTDEVNRQCATIKDEYVTAAMALKTWYEQETGITEAFLNSSPPTPTTTPEQRVQRRAAERRQRRKKNRRR</sequence>
<proteinExistence type="predicted"/>
<gene>
    <name evidence="2" type="ORF">MPOR_48380</name>
</gene>
<name>A0A6N4VDF2_9MYCO</name>
<dbReference type="AlphaFoldDB" id="A0A6N4VDF2"/>
<feature type="region of interest" description="Disordered" evidence="1">
    <location>
        <begin position="261"/>
        <end position="296"/>
    </location>
</feature>
<keyword evidence="3" id="KW-1185">Reference proteome</keyword>
<dbReference type="Proteomes" id="UP000466785">
    <property type="component" value="Chromosome"/>
</dbReference>
<reference evidence="2 3" key="1">
    <citation type="journal article" date="2019" name="Emerg. Microbes Infect.">
        <title>Comprehensive subspecies identification of 175 nontuberculous mycobacteria species based on 7547 genomic profiles.</title>
        <authorList>
            <person name="Matsumoto Y."/>
            <person name="Kinjo T."/>
            <person name="Motooka D."/>
            <person name="Nabeya D."/>
            <person name="Jung N."/>
            <person name="Uechi K."/>
            <person name="Horii T."/>
            <person name="Iida T."/>
            <person name="Fujita J."/>
            <person name="Nakamura S."/>
        </authorList>
    </citation>
    <scope>NUCLEOTIDE SEQUENCE [LARGE SCALE GENOMIC DNA]</scope>
    <source>
        <strain evidence="2 3">JCM 12603</strain>
    </source>
</reference>
<feature type="compositionally biased region" description="Acidic residues" evidence="1">
    <location>
        <begin position="1"/>
        <end position="10"/>
    </location>
</feature>
<feature type="region of interest" description="Disordered" evidence="1">
    <location>
        <begin position="1"/>
        <end position="23"/>
    </location>
</feature>
<evidence type="ECO:0000313" key="2">
    <source>
        <dbReference type="EMBL" id="BBX53812.1"/>
    </source>
</evidence>
<dbReference type="EMBL" id="AP022570">
    <property type="protein sequence ID" value="BBX53812.1"/>
    <property type="molecule type" value="Genomic_DNA"/>
</dbReference>
<feature type="compositionally biased region" description="Basic residues" evidence="1">
    <location>
        <begin position="287"/>
        <end position="296"/>
    </location>
</feature>
<dbReference type="KEGG" id="mpof:MPOR_48380"/>
<evidence type="ECO:0000313" key="3">
    <source>
        <dbReference type="Proteomes" id="UP000466785"/>
    </source>
</evidence>